<accession>A0A1H5ZJ09</accession>
<proteinExistence type="predicted"/>
<keyword evidence="4" id="KW-1185">Reference proteome</keyword>
<evidence type="ECO:0000256" key="1">
    <source>
        <dbReference type="SAM" id="MobiDB-lite"/>
    </source>
</evidence>
<reference evidence="3 4" key="1">
    <citation type="submission" date="2016-10" db="EMBL/GenBank/DDBJ databases">
        <authorList>
            <person name="de Groot N.N."/>
        </authorList>
    </citation>
    <scope>NUCLEOTIDE SEQUENCE [LARGE SCALE GENOMIC DNA]</scope>
    <source>
        <strain evidence="3 4">CGMCC 1.10331</strain>
    </source>
</reference>
<evidence type="ECO:0000313" key="5">
    <source>
        <dbReference type="Proteomes" id="UP000296733"/>
    </source>
</evidence>
<dbReference type="AlphaFoldDB" id="A0A1H5ZJ09"/>
<protein>
    <submittedName>
        <fullName evidence="3">Uncharacterized protein</fullName>
    </submittedName>
</protein>
<feature type="region of interest" description="Disordered" evidence="1">
    <location>
        <begin position="1"/>
        <end position="23"/>
    </location>
</feature>
<name>A0A1H5ZJ09_9EURY</name>
<gene>
    <name evidence="2" type="ORF">DV707_10740</name>
    <name evidence="3" type="ORF">SAMN04488133_1997</name>
</gene>
<evidence type="ECO:0000313" key="4">
    <source>
        <dbReference type="Proteomes" id="UP000236740"/>
    </source>
</evidence>
<dbReference type="Proteomes" id="UP000236740">
    <property type="component" value="Unassembled WGS sequence"/>
</dbReference>
<sequence length="61" mass="6788">MDHVDAARVSRAGPGEGVSDPSQVFEFTLDDSDFLIAWDMECAKAETCWIQCDLASLELYM</sequence>
<dbReference type="KEGG" id="hlm:DV707_10740"/>
<dbReference type="Proteomes" id="UP000296733">
    <property type="component" value="Chromosome"/>
</dbReference>
<evidence type="ECO:0000313" key="2">
    <source>
        <dbReference type="EMBL" id="QCC48098.1"/>
    </source>
</evidence>
<evidence type="ECO:0000313" key="3">
    <source>
        <dbReference type="EMBL" id="SEG35637.1"/>
    </source>
</evidence>
<dbReference type="EMBL" id="FNVN01000002">
    <property type="protein sequence ID" value="SEG35637.1"/>
    <property type="molecule type" value="Genomic_DNA"/>
</dbReference>
<reference evidence="2 5" key="2">
    <citation type="journal article" date="2019" name="Nat. Commun.">
        <title>A new type of DNA phosphorothioation-based antiviral system in archaea.</title>
        <authorList>
            <person name="Xiong L."/>
            <person name="Liu S."/>
            <person name="Chen S."/>
            <person name="Xiao Y."/>
            <person name="Zhu B."/>
            <person name="Gao Y."/>
            <person name="Zhang Y."/>
            <person name="Chen B."/>
            <person name="Luo J."/>
            <person name="Deng Z."/>
            <person name="Chen X."/>
            <person name="Wang L."/>
            <person name="Chen S."/>
        </authorList>
    </citation>
    <scope>NUCLEOTIDE SEQUENCE [LARGE SCALE GENOMIC DNA]</scope>
    <source>
        <strain evidence="2 5">CGMCC 1.10331</strain>
    </source>
</reference>
<dbReference type="EMBL" id="CP031311">
    <property type="protein sequence ID" value="QCC48098.1"/>
    <property type="molecule type" value="Genomic_DNA"/>
</dbReference>
<organism evidence="3 4">
    <name type="scientific">Halobellus limi</name>
    <dbReference type="NCBI Taxonomy" id="699433"/>
    <lineage>
        <taxon>Archaea</taxon>
        <taxon>Methanobacteriati</taxon>
        <taxon>Methanobacteriota</taxon>
        <taxon>Stenosarchaea group</taxon>
        <taxon>Halobacteria</taxon>
        <taxon>Halobacteriales</taxon>
        <taxon>Haloferacaceae</taxon>
        <taxon>Halobellus</taxon>
    </lineage>
</organism>